<evidence type="ECO:0000259" key="3">
    <source>
        <dbReference type="Pfam" id="PF12770"/>
    </source>
</evidence>
<keyword evidence="5" id="KW-1185">Reference proteome</keyword>
<keyword evidence="1" id="KW-0802">TPR repeat</keyword>
<evidence type="ECO:0000256" key="1">
    <source>
        <dbReference type="PROSITE-ProRule" id="PRU00339"/>
    </source>
</evidence>
<dbReference type="SUPFAM" id="SSF48452">
    <property type="entry name" value="TPR-like"/>
    <property type="match status" value="1"/>
</dbReference>
<dbReference type="SMART" id="SM00028">
    <property type="entry name" value="TPR"/>
    <property type="match status" value="5"/>
</dbReference>
<keyword evidence="2" id="KW-0472">Membrane</keyword>
<evidence type="ECO:0000256" key="2">
    <source>
        <dbReference type="SAM" id="Phobius"/>
    </source>
</evidence>
<reference evidence="5" key="1">
    <citation type="journal article" date="2019" name="Int. J. Syst. Evol. Microbiol.">
        <title>The Global Catalogue of Microorganisms (GCM) 10K type strain sequencing project: providing services to taxonomists for standard genome sequencing and annotation.</title>
        <authorList>
            <consortium name="The Broad Institute Genomics Platform"/>
            <consortium name="The Broad Institute Genome Sequencing Center for Infectious Disease"/>
            <person name="Wu L."/>
            <person name="Ma J."/>
        </authorList>
    </citation>
    <scope>NUCLEOTIDE SEQUENCE [LARGE SCALE GENOMIC DNA]</scope>
    <source>
        <strain evidence="5">KCTC 42805</strain>
    </source>
</reference>
<keyword evidence="2" id="KW-0812">Transmembrane</keyword>
<feature type="transmembrane region" description="Helical" evidence="2">
    <location>
        <begin position="858"/>
        <end position="877"/>
    </location>
</feature>
<comment type="caution">
    <text evidence="4">The sequence shown here is derived from an EMBL/GenBank/DDBJ whole genome shotgun (WGS) entry which is preliminary data.</text>
</comment>
<proteinExistence type="predicted"/>
<accession>A0ABW5LZQ3</accession>
<name>A0ABW5LZQ3_9BACT</name>
<feature type="domain" description="CHAT" evidence="3">
    <location>
        <begin position="579"/>
        <end position="848"/>
    </location>
</feature>
<keyword evidence="2" id="KW-1133">Transmembrane helix</keyword>
<dbReference type="EMBL" id="JBHULN010000001">
    <property type="protein sequence ID" value="MFD2569531.1"/>
    <property type="molecule type" value="Genomic_DNA"/>
</dbReference>
<dbReference type="Pfam" id="PF12770">
    <property type="entry name" value="CHAT"/>
    <property type="match status" value="1"/>
</dbReference>
<dbReference type="InterPro" id="IPR019734">
    <property type="entry name" value="TPR_rpt"/>
</dbReference>
<evidence type="ECO:0000313" key="5">
    <source>
        <dbReference type="Proteomes" id="UP001597469"/>
    </source>
</evidence>
<dbReference type="PANTHER" id="PTHR10098">
    <property type="entry name" value="RAPSYN-RELATED"/>
    <property type="match status" value="1"/>
</dbReference>
<dbReference type="Proteomes" id="UP001597469">
    <property type="component" value="Unassembled WGS sequence"/>
</dbReference>
<dbReference type="InterPro" id="IPR024983">
    <property type="entry name" value="CHAT_dom"/>
</dbReference>
<dbReference type="PANTHER" id="PTHR10098:SF108">
    <property type="entry name" value="TETRATRICOPEPTIDE REPEAT PROTEIN 28"/>
    <property type="match status" value="1"/>
</dbReference>
<evidence type="ECO:0000313" key="4">
    <source>
        <dbReference type="EMBL" id="MFD2569531.1"/>
    </source>
</evidence>
<dbReference type="Pfam" id="PF13424">
    <property type="entry name" value="TPR_12"/>
    <property type="match status" value="1"/>
</dbReference>
<dbReference type="PROSITE" id="PS50005">
    <property type="entry name" value="TPR"/>
    <property type="match status" value="2"/>
</dbReference>
<sequence>MRQLIAQKDPSDQVNVLGNWMLQWQQAKLPPDSVYINGLLHLGVVYLYRNELAAATKTVKQAVGLSQSRRPDVAADQPAKALYRLGMLLSVQNLPTIDILKQAVKSGQGIRAADRWVGHAYLYLAYAYYSAGDLQQGLNYVERGEQMAEQAKDRLLLIKLLDEKVKALNDLGQYVIARRTAERVVTLSVQDGYPTAVARSYQLLAAVAKNQEQLSEALQYAQRAFDIARANNDLSAPNYAVEVGMLYFKQQRYDQAIPYFQFGLDNNTNRYAKAYALIMLGEVYQHKKAYAKALQYYQHGLTTMPIGFLNLSVTSLPDAQSIRRADQKDYLLSLIQDKADTWLNYAQATGNNRQRLQHALATYKVADQMIDYMRWDHTAQESKLYWRQKTRGMYERAIETCYRLKDAEQAFRFFEKSRAVLLADKLNELGAQQQLSEDQIQQEKKLREAVSFQRTRLLELAPDSVAYKTVKEALTTSQDELDSFLKRLEASNPSYYRYKYDTTTTKLTDLQRHLADRNASFVTYFLGDSALYLLGVTNDKVTLHRQPVGGHARDMRLFMTLLSDPDAMNRTGNLAQFLALGNSLYRQLLAPLQPGEGAVIVSPDGSFVPFEALSFSASKPKYLVETYAFSYVYSARLMLRSNVPLSHKASFRGNVFLGVAPVTFTPSLKQVSLYGSDEALKPIADRFPSARLLTHKAATRRSFLDQAADAQIIHLFTHASADSSSDEPKLYFADSTLLLSNLSDGSLPNAQLVVLAACKTGVGANQRGEGIFSLARGFAALGAPSILTTLWSVENDATYKISNLFYKYLNQGMPKDIALQQAKHEWVETASGTNRLPSAWAGLIIIGDTQPLDHPNHWLWVASGLLLVGAAGVGLWWRQKRPARPAFPFTRTA</sequence>
<feature type="repeat" description="TPR" evidence="1">
    <location>
        <begin position="274"/>
        <end position="307"/>
    </location>
</feature>
<feature type="repeat" description="TPR" evidence="1">
    <location>
        <begin position="237"/>
        <end position="270"/>
    </location>
</feature>
<gene>
    <name evidence="4" type="ORF">ACFSUS_02740</name>
</gene>
<dbReference type="InterPro" id="IPR011990">
    <property type="entry name" value="TPR-like_helical_dom_sf"/>
</dbReference>
<protein>
    <submittedName>
        <fullName evidence="4">CHAT domain-containing protein</fullName>
    </submittedName>
</protein>
<dbReference type="Gene3D" id="1.25.40.10">
    <property type="entry name" value="Tetratricopeptide repeat domain"/>
    <property type="match status" value="3"/>
</dbReference>
<organism evidence="4 5">
    <name type="scientific">Spirosoma soli</name>
    <dbReference type="NCBI Taxonomy" id="1770529"/>
    <lineage>
        <taxon>Bacteria</taxon>
        <taxon>Pseudomonadati</taxon>
        <taxon>Bacteroidota</taxon>
        <taxon>Cytophagia</taxon>
        <taxon>Cytophagales</taxon>
        <taxon>Cytophagaceae</taxon>
        <taxon>Spirosoma</taxon>
    </lineage>
</organism>